<dbReference type="Pfam" id="PF08153">
    <property type="entry name" value="NGP1NT"/>
    <property type="match status" value="1"/>
</dbReference>
<keyword evidence="11" id="KW-1185">Reference proteome</keyword>
<dbReference type="InterPro" id="IPR024929">
    <property type="entry name" value="GNL2_CP_dom"/>
</dbReference>
<dbReference type="FunFam" id="1.10.1580.10:FF:000001">
    <property type="entry name" value="Nucleolar GTP-binding protein 2"/>
    <property type="match status" value="1"/>
</dbReference>
<dbReference type="PANTHER" id="PTHR11089">
    <property type="entry name" value="GTP-BINDING PROTEIN-RELATED"/>
    <property type="match status" value="1"/>
</dbReference>
<name>A0A7R8XHS8_9CRUS</name>
<feature type="compositionally biased region" description="Basic and acidic residues" evidence="8">
    <location>
        <begin position="29"/>
        <end position="40"/>
    </location>
</feature>
<dbReference type="CDD" id="cd01858">
    <property type="entry name" value="NGP_1"/>
    <property type="match status" value="1"/>
</dbReference>
<dbReference type="FunFam" id="3.40.50.300:FF:000559">
    <property type="entry name" value="Nuclear/nucleolar GTPase 2"/>
    <property type="match status" value="1"/>
</dbReference>
<evidence type="ECO:0000256" key="1">
    <source>
        <dbReference type="ARBA" id="ARBA00004604"/>
    </source>
</evidence>
<dbReference type="InterPro" id="IPR027417">
    <property type="entry name" value="P-loop_NTPase"/>
</dbReference>
<evidence type="ECO:0000256" key="2">
    <source>
        <dbReference type="ARBA" id="ARBA00022741"/>
    </source>
</evidence>
<evidence type="ECO:0000256" key="8">
    <source>
        <dbReference type="SAM" id="MobiDB-lite"/>
    </source>
</evidence>
<keyword evidence="4 7" id="KW-0539">Nucleus</keyword>
<evidence type="ECO:0000313" key="11">
    <source>
        <dbReference type="Proteomes" id="UP000677054"/>
    </source>
</evidence>
<dbReference type="InterPro" id="IPR012971">
    <property type="entry name" value="NOG2_N_dom"/>
</dbReference>
<dbReference type="OrthoDB" id="444945at2759"/>
<dbReference type="InterPro" id="IPR006073">
    <property type="entry name" value="GTP-bd"/>
</dbReference>
<dbReference type="SUPFAM" id="SSF52540">
    <property type="entry name" value="P-loop containing nucleoside triphosphate hydrolases"/>
    <property type="match status" value="1"/>
</dbReference>
<feature type="compositionally biased region" description="Basic residues" evidence="8">
    <location>
        <begin position="1"/>
        <end position="14"/>
    </location>
</feature>
<reference evidence="10" key="1">
    <citation type="submission" date="2020-11" db="EMBL/GenBank/DDBJ databases">
        <authorList>
            <person name="Tran Van P."/>
        </authorList>
    </citation>
    <scope>NUCLEOTIDE SEQUENCE</scope>
</reference>
<evidence type="ECO:0000256" key="3">
    <source>
        <dbReference type="ARBA" id="ARBA00023134"/>
    </source>
</evidence>
<dbReference type="Pfam" id="PF01926">
    <property type="entry name" value="MMR_HSR1"/>
    <property type="match status" value="1"/>
</dbReference>
<dbReference type="PROSITE" id="PS51721">
    <property type="entry name" value="G_CP"/>
    <property type="match status" value="1"/>
</dbReference>
<evidence type="ECO:0000256" key="4">
    <source>
        <dbReference type="ARBA" id="ARBA00023242"/>
    </source>
</evidence>
<evidence type="ECO:0000256" key="6">
    <source>
        <dbReference type="ARBA" id="ARBA00065814"/>
    </source>
</evidence>
<organism evidence="10">
    <name type="scientific">Darwinula stevensoni</name>
    <dbReference type="NCBI Taxonomy" id="69355"/>
    <lineage>
        <taxon>Eukaryota</taxon>
        <taxon>Metazoa</taxon>
        <taxon>Ecdysozoa</taxon>
        <taxon>Arthropoda</taxon>
        <taxon>Crustacea</taxon>
        <taxon>Oligostraca</taxon>
        <taxon>Ostracoda</taxon>
        <taxon>Podocopa</taxon>
        <taxon>Podocopida</taxon>
        <taxon>Darwinulocopina</taxon>
        <taxon>Darwinuloidea</taxon>
        <taxon>Darwinulidae</taxon>
        <taxon>Darwinula</taxon>
    </lineage>
</organism>
<dbReference type="PRINTS" id="PR00326">
    <property type="entry name" value="GTP1OBG"/>
</dbReference>
<feature type="domain" description="CP-type G" evidence="9">
    <location>
        <begin position="214"/>
        <end position="375"/>
    </location>
</feature>
<dbReference type="Gene3D" id="1.10.1580.10">
    <property type="match status" value="1"/>
</dbReference>
<dbReference type="GO" id="GO:0005525">
    <property type="term" value="F:GTP binding"/>
    <property type="evidence" value="ECO:0007669"/>
    <property type="project" value="UniProtKB-KW"/>
</dbReference>
<dbReference type="Proteomes" id="UP000677054">
    <property type="component" value="Unassembled WGS sequence"/>
</dbReference>
<sequence>MKTKKTQQQGKKRVKEGMNRSGHSMNPNRPEESAKGASRLRDKATIRRLQMYRNFKPKRNRRGQIVRAAPFQNRLASGSTARVEPNPKWFVNTRVVTQNALQTFQENLGKALNDTYQVVMRKTKLPISLLQEKGKQKRPHVLDTEDFECTFGPKSRRKRPQMQVGDLEELVRKAEEGDTTYDEEKDLDRERDDLGVRDLVREPIMKAGQSKRIWNELYKVIDSSDVVIEVLDARDPMGTRSLSVEEYLRKEKTHKHLVLLLSKSDLIPTPVTRRWIQELSKEYPTLAFHSSLRNPFGKGALIALLRQFGKLHADKKQISVGFIGYPNTGKSSIINTLRSKKVCSVAPIAGQTKVWQYVTLMRRIYLIDCPGVVYPHRESDAEKVLKGVVRVELVEEPSQYIPAVLDRVRAEHIGKTYGIWTWRDPDDFLECLARKTGKLLKKGDPDVNTVAKMVLNDWQRGKLPWYVLPPNWKEKEVEVSERETTSGTFQVETLPSPDGENASPEVVEESR</sequence>
<keyword evidence="2 7" id="KW-0547">Nucleotide-binding</keyword>
<evidence type="ECO:0000256" key="5">
    <source>
        <dbReference type="ARBA" id="ARBA00054763"/>
    </source>
</evidence>
<accession>A0A7R8XHS8</accession>
<evidence type="ECO:0000313" key="10">
    <source>
        <dbReference type="EMBL" id="CAD7247470.1"/>
    </source>
</evidence>
<keyword evidence="3 7" id="KW-0342">GTP-binding</keyword>
<feature type="region of interest" description="Disordered" evidence="8">
    <location>
        <begin position="477"/>
        <end position="511"/>
    </location>
</feature>
<dbReference type="InterPro" id="IPR023179">
    <property type="entry name" value="GTP-bd_ortho_bundle_sf"/>
</dbReference>
<gene>
    <name evidence="10" type="ORF">DSTB1V02_LOCUS7301</name>
</gene>
<comment type="subcellular location">
    <subcellularLocation>
        <location evidence="1 7">Nucleus</location>
        <location evidence="1 7">Nucleolus</location>
    </subcellularLocation>
</comment>
<protein>
    <recommendedName>
        <fullName evidence="7">Nucleolar GTP-binding protein 2</fullName>
    </recommendedName>
</protein>
<evidence type="ECO:0000256" key="7">
    <source>
        <dbReference type="RuleBase" id="RU364023"/>
    </source>
</evidence>
<dbReference type="PANTHER" id="PTHR11089:SF9">
    <property type="entry name" value="NUCLEOLAR GTP-BINDING PROTEIN 2"/>
    <property type="match status" value="1"/>
</dbReference>
<dbReference type="AlphaFoldDB" id="A0A7R8XHS8"/>
<proteinExistence type="inferred from homology"/>
<dbReference type="EMBL" id="CAJPEV010001463">
    <property type="protein sequence ID" value="CAG0892798.1"/>
    <property type="molecule type" value="Genomic_DNA"/>
</dbReference>
<dbReference type="EMBL" id="LR900980">
    <property type="protein sequence ID" value="CAD7247470.1"/>
    <property type="molecule type" value="Genomic_DNA"/>
</dbReference>
<comment type="similarity">
    <text evidence="7">Belongs to the TRAFAC class YlqF/YawG GTPase family. NOG2 subfamily.</text>
</comment>
<dbReference type="GO" id="GO:0005730">
    <property type="term" value="C:nucleolus"/>
    <property type="evidence" value="ECO:0007669"/>
    <property type="project" value="UniProtKB-SubCell"/>
</dbReference>
<comment type="subunit">
    <text evidence="6">Interacts with LYAR and RPL23A. Interacts with the nuclear importin-beta receptor and, at a lower extent, with importin-alpha.</text>
</comment>
<evidence type="ECO:0000259" key="9">
    <source>
        <dbReference type="PROSITE" id="PS51721"/>
    </source>
</evidence>
<feature type="region of interest" description="Disordered" evidence="8">
    <location>
        <begin position="1"/>
        <end position="40"/>
    </location>
</feature>
<comment type="function">
    <text evidence="5">GTPase that associates with pre-60S ribosomal subunits in the nucleolus and is required for their nuclear export and maturation. May promote cell proliferation possibly by increasing p53/TP53 protein levels, and consequently those of its downstream product CDKN1A/p21, and decreasing RPL23A protein levels.</text>
</comment>
<dbReference type="InterPro" id="IPR030378">
    <property type="entry name" value="G_CP_dom"/>
</dbReference>
<dbReference type="InterPro" id="IPR050755">
    <property type="entry name" value="TRAFAC_YlqF/YawG_RiboMat"/>
</dbReference>
<dbReference type="Gene3D" id="3.40.50.300">
    <property type="entry name" value="P-loop containing nucleotide triphosphate hydrolases"/>
    <property type="match status" value="1"/>
</dbReference>